<dbReference type="STRING" id="40148.A0A0D9Y8V9"/>
<protein>
    <recommendedName>
        <fullName evidence="6">Omega-hydroxypalmitate O-feruloyl transferase</fullName>
    </recommendedName>
</protein>
<evidence type="ECO:0000256" key="3">
    <source>
        <dbReference type="ARBA" id="ARBA00023315"/>
    </source>
</evidence>
<comment type="similarity">
    <text evidence="1">Belongs to the plant acyltransferase family.</text>
</comment>
<accession>A0A0D9Y8V9</accession>
<dbReference type="InterPro" id="IPR023213">
    <property type="entry name" value="CAT-like_dom_sf"/>
</dbReference>
<dbReference type="GO" id="GO:0050734">
    <property type="term" value="F:hydroxycinnamoyltransferase activity"/>
    <property type="evidence" value="ECO:0007669"/>
    <property type="project" value="UniProtKB-ARBA"/>
</dbReference>
<name>A0A0D9Y8V9_9ORYZ</name>
<dbReference type="Pfam" id="PF02458">
    <property type="entry name" value="Transferase"/>
    <property type="match status" value="1"/>
</dbReference>
<dbReference type="EnsemblPlants" id="OGLUM01G18790.1">
    <property type="protein sequence ID" value="OGLUM01G18790.1"/>
    <property type="gene ID" value="OGLUM01G18790"/>
</dbReference>
<dbReference type="Gene3D" id="3.30.559.10">
    <property type="entry name" value="Chloramphenicol acetyltransferase-like domain"/>
    <property type="match status" value="2"/>
</dbReference>
<dbReference type="PANTHER" id="PTHR31642">
    <property type="entry name" value="TRICHOTHECENE 3-O-ACETYLTRANSFERASE"/>
    <property type="match status" value="1"/>
</dbReference>
<dbReference type="Proteomes" id="UP000026961">
    <property type="component" value="Chromosome 1"/>
</dbReference>
<evidence type="ECO:0000256" key="2">
    <source>
        <dbReference type="ARBA" id="ARBA00022679"/>
    </source>
</evidence>
<dbReference type="HOGENOM" id="CLU_014546_2_0_1"/>
<dbReference type="Gramene" id="OGLUM01G18790.1">
    <property type="protein sequence ID" value="OGLUM01G18790.1"/>
    <property type="gene ID" value="OGLUM01G18790"/>
</dbReference>
<sequence length="460" mass="49531">MEIVGECIYNNPPVLVTPSKPTPKLALYLSNLDDQRLLHFPIQYIYVFTGTLDMDTLKVALSRVLVDYYPLAGRLRASNEHDGKLIIDCNSEGVLFAEGFLPGLTAGDFILGHAKPHKSWKKLLYKDEEQSFVCTPPLVVQVTHLSCGGTILCTAIAHCVSDAFGAAHFLRAWARAAMSEDSELAHPAVAPCHDRRALAPRCTPRIAFAHPEYTAASGGDDASAVAEASSRLFAPPLSPVSVTFTAEHVARLKKLYAPSASPLEQCTSFEALAAHVWRAWVRALDPPASLPIKLLFTMGIRRLVKPELSGGCYCGNGFVLACAESTAGQLAASAPDAARLVQETKQRVDDDYVRSVIDLLEVRRGCLPDLAATFTISSLTRQGLEDIDFGAGTPVHFGPLTSEVYCLFLPVIGDPRGATALVSVPQAAADSFERCCHDGLDDVDVEDKNQLPNIGDGMAS</sequence>
<evidence type="ECO:0000256" key="1">
    <source>
        <dbReference type="ARBA" id="ARBA00009861"/>
    </source>
</evidence>
<dbReference type="AlphaFoldDB" id="A0A0D9Y8V9"/>
<dbReference type="PANTHER" id="PTHR31642:SF5">
    <property type="entry name" value="OS01G0104900 PROTEIN"/>
    <property type="match status" value="1"/>
</dbReference>
<keyword evidence="5" id="KW-1185">Reference proteome</keyword>
<evidence type="ECO:0000313" key="5">
    <source>
        <dbReference type="Proteomes" id="UP000026961"/>
    </source>
</evidence>
<evidence type="ECO:0008006" key="6">
    <source>
        <dbReference type="Google" id="ProtNLM"/>
    </source>
</evidence>
<reference evidence="4" key="3">
    <citation type="submission" date="2018-05" db="EMBL/GenBank/DDBJ databases">
        <title>OgluRS3 (Oryza glumaepatula Reference Sequence Version 3).</title>
        <authorList>
            <person name="Zhang J."/>
            <person name="Kudrna D."/>
            <person name="Lee S."/>
            <person name="Talag J."/>
            <person name="Welchert J."/>
            <person name="Wing R.A."/>
        </authorList>
    </citation>
    <scope>NUCLEOTIDE SEQUENCE [LARGE SCALE GENOMIC DNA]</scope>
</reference>
<keyword evidence="3" id="KW-0012">Acyltransferase</keyword>
<proteinExistence type="inferred from homology"/>
<dbReference type="InterPro" id="IPR050317">
    <property type="entry name" value="Plant_Fungal_Acyltransferase"/>
</dbReference>
<dbReference type="eggNOG" id="ENOG502QVFU">
    <property type="taxonomic scope" value="Eukaryota"/>
</dbReference>
<reference evidence="4" key="1">
    <citation type="submission" date="2013-08" db="EMBL/GenBank/DDBJ databases">
        <title>Oryza genome evolution.</title>
        <authorList>
            <person name="Wing R.A."/>
            <person name="Panaud O."/>
            <person name="Oliveira A.C."/>
        </authorList>
    </citation>
    <scope>NUCLEOTIDE SEQUENCE</scope>
</reference>
<keyword evidence="2" id="KW-0808">Transferase</keyword>
<evidence type="ECO:0000313" key="4">
    <source>
        <dbReference type="EnsemblPlants" id="OGLUM01G18790.1"/>
    </source>
</evidence>
<organism evidence="4">
    <name type="scientific">Oryza glumipatula</name>
    <dbReference type="NCBI Taxonomy" id="40148"/>
    <lineage>
        <taxon>Eukaryota</taxon>
        <taxon>Viridiplantae</taxon>
        <taxon>Streptophyta</taxon>
        <taxon>Embryophyta</taxon>
        <taxon>Tracheophyta</taxon>
        <taxon>Spermatophyta</taxon>
        <taxon>Magnoliopsida</taxon>
        <taxon>Liliopsida</taxon>
        <taxon>Poales</taxon>
        <taxon>Poaceae</taxon>
        <taxon>BOP clade</taxon>
        <taxon>Oryzoideae</taxon>
        <taxon>Oryzeae</taxon>
        <taxon>Oryzinae</taxon>
        <taxon>Oryza</taxon>
    </lineage>
</organism>
<reference evidence="4" key="2">
    <citation type="submission" date="2015-04" db="UniProtKB">
        <authorList>
            <consortium name="EnsemblPlants"/>
        </authorList>
    </citation>
    <scope>IDENTIFICATION</scope>
</reference>